<dbReference type="PANTHER" id="PTHR21396:SF2">
    <property type="entry name" value="LARGE RIBOSOMAL SUBUNIT PROTEIN ML43"/>
    <property type="match status" value="1"/>
</dbReference>
<dbReference type="GO" id="GO:0032543">
    <property type="term" value="P:mitochondrial translation"/>
    <property type="evidence" value="ECO:0007669"/>
    <property type="project" value="InterPro"/>
</dbReference>
<dbReference type="GO" id="GO:0003735">
    <property type="term" value="F:structural constituent of ribosome"/>
    <property type="evidence" value="ECO:0007669"/>
    <property type="project" value="InterPro"/>
</dbReference>
<dbReference type="InterPro" id="IPR039927">
    <property type="entry name" value="Ribosomal_mL43"/>
</dbReference>
<comment type="subcellular location">
    <subcellularLocation>
        <location evidence="1">Mitochondrion</location>
    </subcellularLocation>
</comment>
<evidence type="ECO:0000256" key="1">
    <source>
        <dbReference type="ARBA" id="ARBA00004173"/>
    </source>
</evidence>
<evidence type="ECO:0000256" key="3">
    <source>
        <dbReference type="ARBA" id="ARBA00022980"/>
    </source>
</evidence>
<dbReference type="SUPFAM" id="SSF57701">
    <property type="entry name" value="Zn2/Cys6 DNA-binding domain"/>
    <property type="match status" value="1"/>
</dbReference>
<dbReference type="InterPro" id="IPR007741">
    <property type="entry name" value="Ribosomal_mL43/mS25/NADH_DH"/>
</dbReference>
<evidence type="ECO:0000259" key="7">
    <source>
        <dbReference type="PROSITE" id="PS50048"/>
    </source>
</evidence>
<proteinExistence type="inferred from homology"/>
<reference evidence="8" key="1">
    <citation type="submission" date="2021-06" db="EMBL/GenBank/DDBJ databases">
        <title>Candida auris outbreak in lebanese hospital.</title>
        <authorList>
            <person name="Finianos M."/>
        </authorList>
    </citation>
    <scope>NUCLEOTIDE SEQUENCE</scope>
    <source>
        <strain evidence="8">CA7LBN</strain>
    </source>
</reference>
<dbReference type="PROSITE" id="PS00463">
    <property type="entry name" value="ZN2_CY6_FUNGAL_1"/>
    <property type="match status" value="1"/>
</dbReference>
<dbReference type="CDD" id="cd00067">
    <property type="entry name" value="GAL4"/>
    <property type="match status" value="1"/>
</dbReference>
<keyword evidence="4" id="KW-0496">Mitochondrion</keyword>
<keyword evidence="3" id="KW-0689">Ribosomal protein</keyword>
<evidence type="ECO:0000256" key="2">
    <source>
        <dbReference type="ARBA" id="ARBA00006073"/>
    </source>
</evidence>
<dbReference type="PANTHER" id="PTHR21396">
    <property type="entry name" value="39S RIBOSOMAL PROTEIN L43"/>
    <property type="match status" value="1"/>
</dbReference>
<protein>
    <recommendedName>
        <fullName evidence="6">Large ribosomal subunit protein mL43</fullName>
    </recommendedName>
</protein>
<evidence type="ECO:0000256" key="4">
    <source>
        <dbReference type="ARBA" id="ARBA00023128"/>
    </source>
</evidence>
<dbReference type="Gene3D" id="3.40.30.10">
    <property type="entry name" value="Glutaredoxin"/>
    <property type="match status" value="1"/>
</dbReference>
<dbReference type="Pfam" id="PF00172">
    <property type="entry name" value="Zn_clus"/>
    <property type="match status" value="1"/>
</dbReference>
<gene>
    <name evidence="8" type="ORF">CA7LBN_001617</name>
</gene>
<dbReference type="Pfam" id="PF05047">
    <property type="entry name" value="L51_S25_CI-B8"/>
    <property type="match status" value="1"/>
</dbReference>
<keyword evidence="5" id="KW-0687">Ribonucleoprotein</keyword>
<dbReference type="AlphaFoldDB" id="A0A8F2W0V6"/>
<dbReference type="GO" id="GO:0000981">
    <property type="term" value="F:DNA-binding transcription factor activity, RNA polymerase II-specific"/>
    <property type="evidence" value="ECO:0007669"/>
    <property type="project" value="InterPro"/>
</dbReference>
<sequence length="307" mass="34402">MPVKAIPKGSLARNGIGAFVRPCYKVTLQFCNWGGSSQGMRDFLTTEKTSLAKFASNFKDTYFEVKKQAGHPQLILHYNNGKNRSVDVRNQSRSEIIKKLWENLQKSGNDPFKFNQKVMSNNESVRGVCYQQVLNLGCDKKSKAAKQRVAKPTVQKRRTKTGCMTCRRRKKKCDEHKVGGKCQACIRNFLDCHWPGEEAEVTENKAVPVPSSPELLTRFKAESPVNNGADAYPSPVMSPKAESVEHSYNCMDIKSLTLPPISEKVVKSEKVAQEKSSKPETKKKNIQGEKFFIASFDSGKSLCQIKA</sequence>
<evidence type="ECO:0000256" key="5">
    <source>
        <dbReference type="ARBA" id="ARBA00023274"/>
    </source>
</evidence>
<evidence type="ECO:0000313" key="8">
    <source>
        <dbReference type="EMBL" id="QWW22870.1"/>
    </source>
</evidence>
<dbReference type="Proteomes" id="UP000825438">
    <property type="component" value="Chromosome I"/>
</dbReference>
<dbReference type="SMART" id="SM00916">
    <property type="entry name" value="L51_S25_CI-B8"/>
    <property type="match status" value="1"/>
</dbReference>
<dbReference type="InterPro" id="IPR036864">
    <property type="entry name" value="Zn2-C6_fun-type_DNA-bd_sf"/>
</dbReference>
<dbReference type="InterPro" id="IPR036249">
    <property type="entry name" value="Thioredoxin-like_sf"/>
</dbReference>
<organism evidence="8">
    <name type="scientific">Candidozyma auris</name>
    <name type="common">Yeast</name>
    <name type="synonym">Candida auris</name>
    <dbReference type="NCBI Taxonomy" id="498019"/>
    <lineage>
        <taxon>Eukaryota</taxon>
        <taxon>Fungi</taxon>
        <taxon>Dikarya</taxon>
        <taxon>Ascomycota</taxon>
        <taxon>Saccharomycotina</taxon>
        <taxon>Pichiomycetes</taxon>
        <taxon>Metschnikowiaceae</taxon>
        <taxon>Candidozyma</taxon>
    </lineage>
</organism>
<dbReference type="GO" id="GO:0005762">
    <property type="term" value="C:mitochondrial large ribosomal subunit"/>
    <property type="evidence" value="ECO:0007669"/>
    <property type="project" value="TreeGrafter"/>
</dbReference>
<dbReference type="PROSITE" id="PS50048">
    <property type="entry name" value="ZN2_CY6_FUNGAL_2"/>
    <property type="match status" value="1"/>
</dbReference>
<feature type="domain" description="Zn(2)-C6 fungal-type" evidence="7">
    <location>
        <begin position="162"/>
        <end position="194"/>
    </location>
</feature>
<dbReference type="InterPro" id="IPR001138">
    <property type="entry name" value="Zn2Cys6_DnaBD"/>
</dbReference>
<dbReference type="SMART" id="SM00066">
    <property type="entry name" value="GAL4"/>
    <property type="match status" value="1"/>
</dbReference>
<dbReference type="Gene3D" id="4.10.240.10">
    <property type="entry name" value="Zn(2)-C6 fungal-type DNA-binding domain"/>
    <property type="match status" value="1"/>
</dbReference>
<accession>A0A8F2W0V6</accession>
<dbReference type="GO" id="GO:0008270">
    <property type="term" value="F:zinc ion binding"/>
    <property type="evidence" value="ECO:0007669"/>
    <property type="project" value="InterPro"/>
</dbReference>
<evidence type="ECO:0000256" key="6">
    <source>
        <dbReference type="ARBA" id="ARBA00035188"/>
    </source>
</evidence>
<name>A0A8F2W0V6_CANAR</name>
<comment type="similarity">
    <text evidence="2">Belongs to the mitochondrion-specific ribosomal protein mL43 family.</text>
</comment>
<dbReference type="SUPFAM" id="SSF52833">
    <property type="entry name" value="Thioredoxin-like"/>
    <property type="match status" value="1"/>
</dbReference>
<dbReference type="EMBL" id="CP076749">
    <property type="protein sequence ID" value="QWW22870.1"/>
    <property type="molecule type" value="Genomic_DNA"/>
</dbReference>